<protein>
    <recommendedName>
        <fullName evidence="9">Monocopper oxidase-like protein SKU5</fullName>
    </recommendedName>
</protein>
<dbReference type="Pfam" id="PF07731">
    <property type="entry name" value="Cu-oxidase_2"/>
    <property type="match status" value="2"/>
</dbReference>
<evidence type="ECO:0008006" key="9">
    <source>
        <dbReference type="Google" id="ProtNLM"/>
    </source>
</evidence>
<dbReference type="Proteomes" id="UP001358586">
    <property type="component" value="Chromosome 5"/>
</dbReference>
<feature type="domain" description="Plastocyanin-like" evidence="6">
    <location>
        <begin position="596"/>
        <end position="704"/>
    </location>
</feature>
<feature type="domain" description="Plastocyanin-like" evidence="6">
    <location>
        <begin position="71"/>
        <end position="173"/>
    </location>
</feature>
<dbReference type="InterPro" id="IPR008972">
    <property type="entry name" value="Cupredoxin"/>
</dbReference>
<keyword evidence="3" id="KW-0472">Membrane</keyword>
<comment type="similarity">
    <text evidence="1">Belongs to the multicopper oxidase family.</text>
</comment>
<dbReference type="PANTHER" id="PTHR11709:SF409">
    <property type="entry name" value="MONOCOPPER OXIDASE-LIKE PROTEIN SKU5"/>
    <property type="match status" value="1"/>
</dbReference>
<dbReference type="Gene3D" id="2.60.40.420">
    <property type="entry name" value="Cupredoxins - blue copper proteins"/>
    <property type="match status" value="6"/>
</dbReference>
<dbReference type="InterPro" id="IPR011706">
    <property type="entry name" value="Cu-oxidase_C"/>
</dbReference>
<comment type="caution">
    <text evidence="7">The sequence shown here is derived from an EMBL/GenBank/DDBJ whole genome shotgun (WGS) entry which is preliminary data.</text>
</comment>
<feature type="domain" description="Plastocyanin-like" evidence="5">
    <location>
        <begin position="414"/>
        <end position="551"/>
    </location>
</feature>
<feature type="domain" description="Plastocyanin-like" evidence="4">
    <location>
        <begin position="188"/>
        <end position="331"/>
    </location>
</feature>
<evidence type="ECO:0000313" key="7">
    <source>
        <dbReference type="EMBL" id="KAK5832997.1"/>
    </source>
</evidence>
<organism evidence="7 8">
    <name type="scientific">Gossypium arboreum</name>
    <name type="common">Tree cotton</name>
    <name type="synonym">Gossypium nanking</name>
    <dbReference type="NCBI Taxonomy" id="29729"/>
    <lineage>
        <taxon>Eukaryota</taxon>
        <taxon>Viridiplantae</taxon>
        <taxon>Streptophyta</taxon>
        <taxon>Embryophyta</taxon>
        <taxon>Tracheophyta</taxon>
        <taxon>Spermatophyta</taxon>
        <taxon>Magnoliopsida</taxon>
        <taxon>eudicotyledons</taxon>
        <taxon>Gunneridae</taxon>
        <taxon>Pentapetalae</taxon>
        <taxon>rosids</taxon>
        <taxon>malvids</taxon>
        <taxon>Malvales</taxon>
        <taxon>Malvaceae</taxon>
        <taxon>Malvoideae</taxon>
        <taxon>Gossypium</taxon>
    </lineage>
</organism>
<feature type="domain" description="Plastocyanin-like" evidence="4">
    <location>
        <begin position="720"/>
        <end position="866"/>
    </location>
</feature>
<dbReference type="PANTHER" id="PTHR11709">
    <property type="entry name" value="MULTI-COPPER OXIDASE"/>
    <property type="match status" value="1"/>
</dbReference>
<evidence type="ECO:0000256" key="1">
    <source>
        <dbReference type="ARBA" id="ARBA00010609"/>
    </source>
</evidence>
<dbReference type="InterPro" id="IPR011707">
    <property type="entry name" value="Cu-oxidase-like_N"/>
</dbReference>
<evidence type="ECO:0000313" key="8">
    <source>
        <dbReference type="Proteomes" id="UP001358586"/>
    </source>
</evidence>
<feature type="transmembrane region" description="Helical" evidence="3">
    <location>
        <begin position="1133"/>
        <end position="1150"/>
    </location>
</feature>
<evidence type="ECO:0000256" key="3">
    <source>
        <dbReference type="SAM" id="Phobius"/>
    </source>
</evidence>
<dbReference type="EMBL" id="JARKNE010000005">
    <property type="protein sequence ID" value="KAK5832997.1"/>
    <property type="molecule type" value="Genomic_DNA"/>
</dbReference>
<evidence type="ECO:0000259" key="4">
    <source>
        <dbReference type="Pfam" id="PF00394"/>
    </source>
</evidence>
<evidence type="ECO:0000259" key="5">
    <source>
        <dbReference type="Pfam" id="PF07731"/>
    </source>
</evidence>
<dbReference type="Pfam" id="PF07732">
    <property type="entry name" value="Cu-oxidase_3"/>
    <property type="match status" value="2"/>
</dbReference>
<keyword evidence="3" id="KW-0812">Transmembrane</keyword>
<keyword evidence="8" id="KW-1185">Reference proteome</keyword>
<sequence>MISFFLLLVQQIFFGDFTFDFADDLTHRGSRRAKTRKETKPHFHFGAASMAFSSNLNWIPLWSALLTVFVTRVVVINGMFPGPLINATTDDVVHVNVFNYMDEPLLFTWNGIQQRRNSWQDGVSGTNCPIKPIKNWTYVFQMKDQIGTFFYFPSINFLKASGGYGPIRVNNRDNVPVPFPQPEAEFDLLIGDWYSGDYKHFRKMLETEESAYDVTPDTILMNGMGPFIDSDSLWYETFTVEKGKTYRFRISNIGGTLSLNFRIQSHTMLLVETEGSYTNQITLNSLDVHVGQSYSVLVTADQNDADFYIIASPKLLYATGIAGVGILHYSNSTTLAGGAHPSGPDAFDLGFSMNQAKSIRWNLTTGAARPNPQGSFSVSNIALSQTFILQSSRAEVNGQPRLVVNNVSYFTPDTPLKLADHLTNGTGVYELDEFPVQSVNFDTLYGTSVVSGNYRGWIELVFQNNMDDMDSWHLDGYSFFVVGFGNGHWTPDARNTYNTIDPVARSTTQVYPHGWTAVYAFLDNPGMWNLRSQTLKNWYLGLQLYIRVYDPDPNPAKERPPPENLLFCVFIFKLLITIVNGADIFLEWNVAINTTVHPFSEEQPVITINGMFPGPLINATTNDVIHVNVFNNIDEPLLFTWNGIEQRLNSWQDGVSGTNCPIQPGKNWTYEFQVKDQIGTFIYFPSINFLKAGGGFGPIRVNNRPVITIPFPKPEAEFDLLIGDWYLKSYKEIRSLISNKSTANDSSPDKILMNGKGSYFDNDSRVFESFTVTKGKTYWFRISNVGTAWSVNFRIQNHRMVLVETEGSYVNQMALDSLDVHVGQSYSVLVTADQEEQDYYIVAAPKQINATGTSNLIGVAVLRYGNSVIPPRGALPPGPDPFDIQFSVNQAKSIRWNLTAGAARPNPQGSFNVSNVTLSQSFILQSSVVEIDGEFRYTVNNVSYVTPETPLKLADAFASGGNGVYVLDKFSTNSSNVEAVNGVFVASGIHHGWIELVLKNDLDFIHTWHLDGYSFFVVGFGDEQWTPNSRFSYNTYDPVARSTIQVYPRRWIAVYAYLDNPGMWNLRSQHLKNWYLGQELYLSVYDPDPNPDKEKKPPENMLLCGIFNPSSPPPPPTLAPLAPTNIGSSSKQITWFHTIVIYIVTLVCIIR</sequence>
<dbReference type="Pfam" id="PF00394">
    <property type="entry name" value="Cu-oxidase"/>
    <property type="match status" value="2"/>
</dbReference>
<keyword evidence="3" id="KW-1133">Transmembrane helix</keyword>
<feature type="domain" description="Plastocyanin-like" evidence="5">
    <location>
        <begin position="990"/>
        <end position="1087"/>
    </location>
</feature>
<name>A0ABR0Q1T8_GOSAR</name>
<keyword evidence="2" id="KW-0325">Glycoprotein</keyword>
<gene>
    <name evidence="7" type="ORF">PVK06_016806</name>
</gene>
<dbReference type="InterPro" id="IPR001117">
    <property type="entry name" value="Cu-oxidase_2nd"/>
</dbReference>
<reference evidence="7 8" key="1">
    <citation type="submission" date="2023-03" db="EMBL/GenBank/DDBJ databases">
        <title>WGS of Gossypium arboreum.</title>
        <authorList>
            <person name="Yu D."/>
        </authorList>
    </citation>
    <scope>NUCLEOTIDE SEQUENCE [LARGE SCALE GENOMIC DNA]</scope>
    <source>
        <tissue evidence="7">Leaf</tissue>
    </source>
</reference>
<accession>A0ABR0Q1T8</accession>
<evidence type="ECO:0000259" key="6">
    <source>
        <dbReference type="Pfam" id="PF07732"/>
    </source>
</evidence>
<dbReference type="SUPFAM" id="SSF49503">
    <property type="entry name" value="Cupredoxins"/>
    <property type="match status" value="6"/>
</dbReference>
<dbReference type="InterPro" id="IPR045087">
    <property type="entry name" value="Cu-oxidase_fam"/>
</dbReference>
<proteinExistence type="inferred from homology"/>
<evidence type="ECO:0000256" key="2">
    <source>
        <dbReference type="ARBA" id="ARBA00023180"/>
    </source>
</evidence>